<proteinExistence type="predicted"/>
<feature type="compositionally biased region" description="Low complexity" evidence="1">
    <location>
        <begin position="1"/>
        <end position="38"/>
    </location>
</feature>
<dbReference type="Gene3D" id="1.25.10.10">
    <property type="entry name" value="Leucine-rich Repeat Variant"/>
    <property type="match status" value="1"/>
</dbReference>
<gene>
    <name evidence="2" type="ORF">KFL_002510020</name>
</gene>
<feature type="compositionally biased region" description="Basic residues" evidence="1">
    <location>
        <begin position="243"/>
        <end position="253"/>
    </location>
</feature>
<sequence length="539" mass="59179">MQSASASGAQPAANGQQQNQSARAAKAAPSAGKSVAPPQKRARLNGFAGEKSNFGLGSGTLAAPNLPMVPSLGPHVQVQIDMADKFHKQLVLALQSGLKSEVAWALNSLTVLSFRDKDDFRKTTTPLAKIPGTLDALIQVVDEWRDIAYPRDCARAARLRLLGLGHDFTGFGSTEGPVDPLDPLWHLRAAPDTLHPPQNEARKRSHHEASPPSTSGRYGTRATQGETPGRGRPRESSPLGKRGGAKGKKSAKAGKHEAGAKAEEEWWWDEEGLFNLDEEGREERQQWAVGASNVIRNMSFMPENEGTMAAAKRLIESLVEWVEDHETEDDELVGNALDTLVNLAPLINLKNFHKGTEPHNKHHFGVRRILDALYALLRSESKSLSIGAAEAFGRLVIKDENENHLVAYGQKIYPRLVEMMGLEDPDVRAAAVAVIYNYVEVDVDARERIASEKWALHRLMSFMTQPHHSLEVSRKAALSLESLSRDPRNRVRMLQYEAQIANIAMGDTRLSDVAAKILFDLTSDVSAQRAPIQSIWGNL</sequence>
<evidence type="ECO:0000313" key="2">
    <source>
        <dbReference type="EMBL" id="GAQ85725.1"/>
    </source>
</evidence>
<evidence type="ECO:0000256" key="1">
    <source>
        <dbReference type="SAM" id="MobiDB-lite"/>
    </source>
</evidence>
<feature type="region of interest" description="Disordered" evidence="1">
    <location>
        <begin position="1"/>
        <end position="40"/>
    </location>
</feature>
<evidence type="ECO:0000313" key="3">
    <source>
        <dbReference type="Proteomes" id="UP000054558"/>
    </source>
</evidence>
<dbReference type="InterPro" id="IPR016024">
    <property type="entry name" value="ARM-type_fold"/>
</dbReference>
<dbReference type="GO" id="GO:0045893">
    <property type="term" value="P:positive regulation of DNA-templated transcription"/>
    <property type="evidence" value="ECO:0000318"/>
    <property type="project" value="GO_Central"/>
</dbReference>
<organism evidence="2 3">
    <name type="scientific">Klebsormidium nitens</name>
    <name type="common">Green alga</name>
    <name type="synonym">Ulothrix nitens</name>
    <dbReference type="NCBI Taxonomy" id="105231"/>
    <lineage>
        <taxon>Eukaryota</taxon>
        <taxon>Viridiplantae</taxon>
        <taxon>Streptophyta</taxon>
        <taxon>Klebsormidiophyceae</taxon>
        <taxon>Klebsormidiales</taxon>
        <taxon>Klebsormidiaceae</taxon>
        <taxon>Klebsormidium</taxon>
    </lineage>
</organism>
<dbReference type="GO" id="GO:0035060">
    <property type="term" value="C:brahma complex"/>
    <property type="evidence" value="ECO:0007669"/>
    <property type="project" value="InterPro"/>
</dbReference>
<dbReference type="PANTHER" id="PTHR12656">
    <property type="entry name" value="BRG-1 ASSOCIATED FACTOR 250 BAF250"/>
    <property type="match status" value="1"/>
</dbReference>
<accession>A0A1Y1I472</accession>
<dbReference type="GO" id="GO:0016514">
    <property type="term" value="C:SWI/SNF complex"/>
    <property type="evidence" value="ECO:0000318"/>
    <property type="project" value="GO_Central"/>
</dbReference>
<dbReference type="GO" id="GO:0006357">
    <property type="term" value="P:regulation of transcription by RNA polymerase II"/>
    <property type="evidence" value="ECO:0000318"/>
    <property type="project" value="GO_Central"/>
</dbReference>
<dbReference type="OMA" id="FQCIEDY"/>
<feature type="region of interest" description="Disordered" evidence="1">
    <location>
        <begin position="182"/>
        <end position="262"/>
    </location>
</feature>
<dbReference type="GO" id="GO:0005654">
    <property type="term" value="C:nucleoplasm"/>
    <property type="evidence" value="ECO:0000318"/>
    <property type="project" value="GO_Central"/>
</dbReference>
<dbReference type="InterPro" id="IPR011989">
    <property type="entry name" value="ARM-like"/>
</dbReference>
<reference evidence="2 3" key="1">
    <citation type="journal article" date="2014" name="Nat. Commun.">
        <title>Klebsormidium flaccidum genome reveals primary factors for plant terrestrial adaptation.</title>
        <authorList>
            <person name="Hori K."/>
            <person name="Maruyama F."/>
            <person name="Fujisawa T."/>
            <person name="Togashi T."/>
            <person name="Yamamoto N."/>
            <person name="Seo M."/>
            <person name="Sato S."/>
            <person name="Yamada T."/>
            <person name="Mori H."/>
            <person name="Tajima N."/>
            <person name="Moriyama T."/>
            <person name="Ikeuchi M."/>
            <person name="Watanabe M."/>
            <person name="Wada H."/>
            <person name="Kobayashi K."/>
            <person name="Saito M."/>
            <person name="Masuda T."/>
            <person name="Sasaki-Sekimoto Y."/>
            <person name="Mashiguchi K."/>
            <person name="Awai K."/>
            <person name="Shimojima M."/>
            <person name="Masuda S."/>
            <person name="Iwai M."/>
            <person name="Nobusawa T."/>
            <person name="Narise T."/>
            <person name="Kondo S."/>
            <person name="Saito H."/>
            <person name="Sato R."/>
            <person name="Murakawa M."/>
            <person name="Ihara Y."/>
            <person name="Oshima-Yamada Y."/>
            <person name="Ohtaka K."/>
            <person name="Satoh M."/>
            <person name="Sonobe K."/>
            <person name="Ishii M."/>
            <person name="Ohtani R."/>
            <person name="Kanamori-Sato M."/>
            <person name="Honoki R."/>
            <person name="Miyazaki D."/>
            <person name="Mochizuki H."/>
            <person name="Umetsu J."/>
            <person name="Higashi K."/>
            <person name="Shibata D."/>
            <person name="Kamiya Y."/>
            <person name="Sato N."/>
            <person name="Nakamura Y."/>
            <person name="Tabata S."/>
            <person name="Ida S."/>
            <person name="Kurokawa K."/>
            <person name="Ohta H."/>
        </authorList>
    </citation>
    <scope>NUCLEOTIDE SEQUENCE [LARGE SCALE GENOMIC DNA]</scope>
    <source>
        <strain evidence="2 3">NIES-2285</strain>
    </source>
</reference>
<dbReference type="InterPro" id="IPR021906">
    <property type="entry name" value="BAF250/Osa"/>
</dbReference>
<dbReference type="Proteomes" id="UP000054558">
    <property type="component" value="Unassembled WGS sequence"/>
</dbReference>
<dbReference type="STRING" id="105231.A0A1Y1I472"/>
<keyword evidence="3" id="KW-1185">Reference proteome</keyword>
<dbReference type="EMBL" id="DF237200">
    <property type="protein sequence ID" value="GAQ85725.1"/>
    <property type="molecule type" value="Genomic_DNA"/>
</dbReference>
<dbReference type="PANTHER" id="PTHR12656:SF5">
    <property type="entry name" value="TRITHORAX GROUP PROTEIN OSA"/>
    <property type="match status" value="1"/>
</dbReference>
<dbReference type="OrthoDB" id="10044343at2759"/>
<dbReference type="GO" id="GO:0006338">
    <property type="term" value="P:chromatin remodeling"/>
    <property type="evidence" value="ECO:0007669"/>
    <property type="project" value="InterPro"/>
</dbReference>
<name>A0A1Y1I472_KLENI</name>
<dbReference type="SUPFAM" id="SSF48371">
    <property type="entry name" value="ARM repeat"/>
    <property type="match status" value="1"/>
</dbReference>
<dbReference type="AlphaFoldDB" id="A0A1Y1I472"/>
<protein>
    <submittedName>
        <fullName evidence="2">ARM repeat superfamily protein</fullName>
    </submittedName>
</protein>
<feature type="compositionally biased region" description="Polar residues" evidence="1">
    <location>
        <begin position="211"/>
        <end position="226"/>
    </location>
</feature>